<dbReference type="Proteomes" id="UP000011064">
    <property type="component" value="Unassembled WGS sequence"/>
</dbReference>
<reference evidence="6" key="1">
    <citation type="submission" date="2010-09" db="EMBL/GenBank/DDBJ databases">
        <title>The genome sequence of Geomyces destructans 20631-21.</title>
        <authorList>
            <consortium name="The Broad Institute Genome Sequencing Platform"/>
            <person name="Cuomo C.A."/>
            <person name="Blehert D.S."/>
            <person name="Lorch J.M."/>
            <person name="Young S.K."/>
            <person name="Zeng Q."/>
            <person name="Gargeya S."/>
            <person name="Fitzgerald M."/>
            <person name="Haas B."/>
            <person name="Abouelleil A."/>
            <person name="Alvarado L."/>
            <person name="Arachchi H.M."/>
            <person name="Berlin A."/>
            <person name="Brown A."/>
            <person name="Chapman S.B."/>
            <person name="Chen Z."/>
            <person name="Dunbar C."/>
            <person name="Freedman E."/>
            <person name="Gearin G."/>
            <person name="Gellesch M."/>
            <person name="Goldberg J."/>
            <person name="Griggs A."/>
            <person name="Gujja S."/>
            <person name="Heiman D."/>
            <person name="Howarth C."/>
            <person name="Larson L."/>
            <person name="Lui A."/>
            <person name="MacDonald P.J.P."/>
            <person name="Montmayeur A."/>
            <person name="Murphy C."/>
            <person name="Neiman D."/>
            <person name="Pearson M."/>
            <person name="Priest M."/>
            <person name="Roberts A."/>
            <person name="Saif S."/>
            <person name="Shea T."/>
            <person name="Shenoy N."/>
            <person name="Sisk P."/>
            <person name="Stolte C."/>
            <person name="Sykes S."/>
            <person name="Wortman J."/>
            <person name="Nusbaum C."/>
            <person name="Birren B."/>
        </authorList>
    </citation>
    <scope>NUCLEOTIDE SEQUENCE [LARGE SCALE GENOMIC DNA]</scope>
    <source>
        <strain evidence="6">ATCC MYA-4855 / 20631-21</strain>
    </source>
</reference>
<name>L8G0L8_PSED2</name>
<dbReference type="GO" id="GO:0008270">
    <property type="term" value="F:zinc ion binding"/>
    <property type="evidence" value="ECO:0007669"/>
    <property type="project" value="UniProtKB-KW"/>
</dbReference>
<feature type="region of interest" description="Disordered" evidence="2">
    <location>
        <begin position="149"/>
        <end position="224"/>
    </location>
</feature>
<dbReference type="InterPro" id="IPR013083">
    <property type="entry name" value="Znf_RING/FYVE/PHD"/>
</dbReference>
<dbReference type="AlphaFoldDB" id="L8G0L8"/>
<feature type="compositionally biased region" description="Basic and acidic residues" evidence="2">
    <location>
        <begin position="335"/>
        <end position="356"/>
    </location>
</feature>
<dbReference type="InParanoid" id="L8G0L8"/>
<dbReference type="GO" id="GO:0061630">
    <property type="term" value="F:ubiquitin protein ligase activity"/>
    <property type="evidence" value="ECO:0007669"/>
    <property type="project" value="TreeGrafter"/>
</dbReference>
<dbReference type="EMBL" id="GL573468">
    <property type="protein sequence ID" value="ELR06820.1"/>
    <property type="molecule type" value="Genomic_DNA"/>
</dbReference>
<dbReference type="GO" id="GO:0005737">
    <property type="term" value="C:cytoplasm"/>
    <property type="evidence" value="ECO:0007669"/>
    <property type="project" value="TreeGrafter"/>
</dbReference>
<dbReference type="PANTHER" id="PTHR22765:SF434">
    <property type="entry name" value="GB|AAD18119.1-RELATED"/>
    <property type="match status" value="1"/>
</dbReference>
<keyword evidence="1" id="KW-0863">Zinc-finger</keyword>
<keyword evidence="1" id="KW-0479">Metal-binding</keyword>
<feature type="compositionally biased region" description="Low complexity" evidence="2">
    <location>
        <begin position="193"/>
        <end position="202"/>
    </location>
</feature>
<keyword evidence="3" id="KW-1133">Transmembrane helix</keyword>
<feature type="domain" description="RING-type" evidence="4">
    <location>
        <begin position="282"/>
        <end position="324"/>
    </location>
</feature>
<feature type="compositionally biased region" description="Low complexity" evidence="2">
    <location>
        <begin position="28"/>
        <end position="49"/>
    </location>
</feature>
<evidence type="ECO:0000313" key="5">
    <source>
        <dbReference type="EMBL" id="ELR06820.1"/>
    </source>
</evidence>
<accession>L8G0L8</accession>
<dbReference type="Gene3D" id="3.30.40.10">
    <property type="entry name" value="Zinc/RING finger domain, C3HC4 (zinc finger)"/>
    <property type="match status" value="1"/>
</dbReference>
<keyword evidence="3" id="KW-0472">Membrane</keyword>
<evidence type="ECO:0000313" key="6">
    <source>
        <dbReference type="Proteomes" id="UP000011064"/>
    </source>
</evidence>
<organism evidence="5 6">
    <name type="scientific">Pseudogymnoascus destructans (strain ATCC MYA-4855 / 20631-21)</name>
    <name type="common">Bat white-nose syndrome fungus</name>
    <name type="synonym">Geomyces destructans</name>
    <dbReference type="NCBI Taxonomy" id="658429"/>
    <lineage>
        <taxon>Eukaryota</taxon>
        <taxon>Fungi</taxon>
        <taxon>Dikarya</taxon>
        <taxon>Ascomycota</taxon>
        <taxon>Pezizomycotina</taxon>
        <taxon>Leotiomycetes</taxon>
        <taxon>Thelebolales</taxon>
        <taxon>Thelebolaceae</taxon>
        <taxon>Pseudogymnoascus</taxon>
    </lineage>
</organism>
<dbReference type="InterPro" id="IPR001841">
    <property type="entry name" value="Znf_RING"/>
</dbReference>
<feature type="region of interest" description="Disordered" evidence="2">
    <location>
        <begin position="28"/>
        <end position="56"/>
    </location>
</feature>
<evidence type="ECO:0000256" key="3">
    <source>
        <dbReference type="SAM" id="Phobius"/>
    </source>
</evidence>
<dbReference type="HOGENOM" id="CLU_031409_0_0_1"/>
<protein>
    <recommendedName>
        <fullName evidence="4">RING-type domain-containing protein</fullName>
    </recommendedName>
</protein>
<evidence type="ECO:0000256" key="2">
    <source>
        <dbReference type="SAM" id="MobiDB-lite"/>
    </source>
</evidence>
<dbReference type="SUPFAM" id="SSF57850">
    <property type="entry name" value="RING/U-box"/>
    <property type="match status" value="1"/>
</dbReference>
<evidence type="ECO:0000256" key="1">
    <source>
        <dbReference type="PROSITE-ProRule" id="PRU00175"/>
    </source>
</evidence>
<dbReference type="STRING" id="658429.L8G0L8"/>
<dbReference type="Pfam" id="PF13639">
    <property type="entry name" value="zf-RING_2"/>
    <property type="match status" value="1"/>
</dbReference>
<evidence type="ECO:0000259" key="4">
    <source>
        <dbReference type="PROSITE" id="PS50089"/>
    </source>
</evidence>
<proteinExistence type="predicted"/>
<dbReference type="FunFam" id="3.30.40.10:FF:000539">
    <property type="entry name" value="Ring finger domain protein"/>
    <property type="match status" value="1"/>
</dbReference>
<dbReference type="PANTHER" id="PTHR22765">
    <property type="entry name" value="RING FINGER AND PROTEASE ASSOCIATED DOMAIN-CONTAINING"/>
    <property type="match status" value="1"/>
</dbReference>
<dbReference type="PROSITE" id="PS50089">
    <property type="entry name" value="ZF_RING_2"/>
    <property type="match status" value="1"/>
</dbReference>
<dbReference type="OrthoDB" id="8062037at2759"/>
<dbReference type="VEuPathDB" id="FungiDB:GMDG_08112"/>
<dbReference type="CDD" id="cd16473">
    <property type="entry name" value="RING-H2_RNF103"/>
    <property type="match status" value="1"/>
</dbReference>
<dbReference type="SMART" id="SM00184">
    <property type="entry name" value="RING"/>
    <property type="match status" value="1"/>
</dbReference>
<dbReference type="GO" id="GO:0006511">
    <property type="term" value="P:ubiquitin-dependent protein catabolic process"/>
    <property type="evidence" value="ECO:0007669"/>
    <property type="project" value="TreeGrafter"/>
</dbReference>
<sequence>MAVDASHLHAVLRDTVGLLVRAAVPPTAADGGAATSTTSAAADTATTPPSQDKGGSSQSPLLFFVALGFGVVFTNLWIIVGVKYCFRYNARNRALARGEIIDPISMERVHPRPHRRRREKKLMTVDEVNERFPRMKYSDWAAARAHEGLPTAGGVSAPAGGRPATLRDEEGVQPTSPTSTKHFDTAPEVGEVPSTPTTTTIPPSAPAPAPRLSTDTTEKPTTADTTADTTTHLVADSAHLAALTSTATNATHYDPKHPSDDSDDEDLHVLPPALLDHPGDSCAICIDVLEPTDDVRGLTCGHAFHASCLDPWLTSRRACCPLCKADYYIPKPRTEGEEAETREREREHRRRERAEGRGVNLPHQPGSAWVDGRVRGRFFLPARFGDSGGRGWPGSRAGGGGRECVGGGWGDGVGGGREGFSRGIGVRGRVGRRRRSWRRRLGGKRCEPPTHLSRLNWMAGYRG</sequence>
<keyword evidence="3" id="KW-0812">Transmembrane</keyword>
<keyword evidence="1" id="KW-0862">Zinc</keyword>
<gene>
    <name evidence="5" type="ORF">GMDG_08112</name>
</gene>
<keyword evidence="6" id="KW-1185">Reference proteome</keyword>
<feature type="transmembrane region" description="Helical" evidence="3">
    <location>
        <begin position="61"/>
        <end position="86"/>
    </location>
</feature>
<dbReference type="InterPro" id="IPR051826">
    <property type="entry name" value="E3_ubiquitin-ligase_domain"/>
</dbReference>
<feature type="region of interest" description="Disordered" evidence="2">
    <location>
        <begin position="335"/>
        <end position="366"/>
    </location>
</feature>